<gene>
    <name evidence="7" type="ORF">HPP92_007397</name>
</gene>
<keyword evidence="5 6" id="KW-0472">Membrane</keyword>
<name>A0A835RG28_VANPL</name>
<dbReference type="InterPro" id="IPR002528">
    <property type="entry name" value="MATE_fam"/>
</dbReference>
<evidence type="ECO:0000256" key="1">
    <source>
        <dbReference type="ARBA" id="ARBA00004141"/>
    </source>
</evidence>
<comment type="caution">
    <text evidence="6">Lacks conserved residue(s) required for the propagation of feature annotation.</text>
</comment>
<dbReference type="GO" id="GO:0042910">
    <property type="term" value="F:xenobiotic transmembrane transporter activity"/>
    <property type="evidence" value="ECO:0007669"/>
    <property type="project" value="InterPro"/>
</dbReference>
<evidence type="ECO:0000313" key="8">
    <source>
        <dbReference type="Proteomes" id="UP000639772"/>
    </source>
</evidence>
<dbReference type="Pfam" id="PF01554">
    <property type="entry name" value="MatE"/>
    <property type="match status" value="1"/>
</dbReference>
<dbReference type="GO" id="GO:0016020">
    <property type="term" value="C:membrane"/>
    <property type="evidence" value="ECO:0007669"/>
    <property type="project" value="UniProtKB-SubCell"/>
</dbReference>
<dbReference type="InterPro" id="IPR044644">
    <property type="entry name" value="DinF-like"/>
</dbReference>
<comment type="caution">
    <text evidence="7">The sequence shown here is derived from an EMBL/GenBank/DDBJ whole genome shotgun (WGS) entry which is preliminary data.</text>
</comment>
<dbReference type="OrthoDB" id="2126698at2759"/>
<proteinExistence type="inferred from homology"/>
<dbReference type="PANTHER" id="PTHR42893">
    <property type="entry name" value="PROTEIN DETOXIFICATION 44, CHLOROPLASTIC-RELATED"/>
    <property type="match status" value="1"/>
</dbReference>
<dbReference type="AlphaFoldDB" id="A0A835RG28"/>
<dbReference type="Proteomes" id="UP000639772">
    <property type="component" value="Chromosome 3"/>
</dbReference>
<comment type="similarity">
    <text evidence="2 6">Belongs to the multi antimicrobial extrusion (MATE) (TC 2.A.66.1) family.</text>
</comment>
<reference evidence="7 8" key="1">
    <citation type="journal article" date="2020" name="Nat. Food">
        <title>A phased Vanilla planifolia genome enables genetic improvement of flavour and production.</title>
        <authorList>
            <person name="Hasing T."/>
            <person name="Tang H."/>
            <person name="Brym M."/>
            <person name="Khazi F."/>
            <person name="Huang T."/>
            <person name="Chambers A.H."/>
        </authorList>
    </citation>
    <scope>NUCLEOTIDE SEQUENCE [LARGE SCALE GENOMIC DNA]</scope>
    <source>
        <tissue evidence="7">Leaf</tissue>
    </source>
</reference>
<sequence length="452" mass="49287">MAGRAALNLQPVTRCACSSPRRTPFRRNPALFWIRRKTNRYASCFSCSSLPEDRKSSEENSEETFQVLHQTEPGGYSLIRSVARLIDLFRVDSFDLEIMAIAVPAALALAADPLTSLVDTAFVGHLGSVELAAVGVSVSVFNLVSKLFNVPLLNITTSFVAEQEALDSKKESNIQKFSVTTGMMTVKKNCPEVSTSLSLAAAIGVVEALALSLGSGLLLNIMGIPFGSPMRAPAELFLTFRAYGAPPIVIALAAQGVFRGFMDTKTPLYAIGIGNILNAALDLMLIVFLGLGIKGAAIATVISEYVIALILLWKLGEKVDFLSPNFMNAGFIRYLTSGTLLISRTIAILLTMTLATSMAAREGPIQMAGHQICLQVWLAVSLLNDALALAAQALLASEYTKGEYEQARMVVYRVLQEEKYKKQVEIYWFRLLEFTKKDWEPEFAQLSCDSSK</sequence>
<evidence type="ECO:0000313" key="7">
    <source>
        <dbReference type="EMBL" id="KAG0490534.1"/>
    </source>
</evidence>
<dbReference type="EMBL" id="JADCNM010000003">
    <property type="protein sequence ID" value="KAG0490534.1"/>
    <property type="molecule type" value="Genomic_DNA"/>
</dbReference>
<dbReference type="PANTHER" id="PTHR42893:SF46">
    <property type="entry name" value="PROTEIN DETOXIFICATION 44, CHLOROPLASTIC"/>
    <property type="match status" value="1"/>
</dbReference>
<evidence type="ECO:0000256" key="4">
    <source>
        <dbReference type="ARBA" id="ARBA00022989"/>
    </source>
</evidence>
<keyword evidence="4 6" id="KW-1133">Transmembrane helix</keyword>
<protein>
    <recommendedName>
        <fullName evidence="6">Protein DETOXIFICATION</fullName>
    </recommendedName>
    <alternativeName>
        <fullName evidence="6">Multidrug and toxic compound extrusion protein</fullName>
    </alternativeName>
</protein>
<organism evidence="7 8">
    <name type="scientific">Vanilla planifolia</name>
    <name type="common">Vanilla</name>
    <dbReference type="NCBI Taxonomy" id="51239"/>
    <lineage>
        <taxon>Eukaryota</taxon>
        <taxon>Viridiplantae</taxon>
        <taxon>Streptophyta</taxon>
        <taxon>Embryophyta</taxon>
        <taxon>Tracheophyta</taxon>
        <taxon>Spermatophyta</taxon>
        <taxon>Magnoliopsida</taxon>
        <taxon>Liliopsida</taxon>
        <taxon>Asparagales</taxon>
        <taxon>Orchidaceae</taxon>
        <taxon>Vanilloideae</taxon>
        <taxon>Vanilleae</taxon>
        <taxon>Vanilla</taxon>
    </lineage>
</organism>
<evidence type="ECO:0000256" key="2">
    <source>
        <dbReference type="ARBA" id="ARBA00010199"/>
    </source>
</evidence>
<keyword evidence="3 6" id="KW-0812">Transmembrane</keyword>
<comment type="subcellular location">
    <subcellularLocation>
        <location evidence="1">Membrane</location>
        <topology evidence="1">Multi-pass membrane protein</topology>
    </subcellularLocation>
</comment>
<feature type="transmembrane region" description="Helical" evidence="6">
    <location>
        <begin position="197"/>
        <end position="221"/>
    </location>
</feature>
<accession>A0A835RG28</accession>
<evidence type="ECO:0000256" key="3">
    <source>
        <dbReference type="ARBA" id="ARBA00022692"/>
    </source>
</evidence>
<feature type="transmembrane region" description="Helical" evidence="6">
    <location>
        <begin position="268"/>
        <end position="289"/>
    </location>
</feature>
<dbReference type="GO" id="GO:0015297">
    <property type="term" value="F:antiporter activity"/>
    <property type="evidence" value="ECO:0007669"/>
    <property type="project" value="InterPro"/>
</dbReference>
<feature type="transmembrane region" description="Helical" evidence="6">
    <location>
        <begin position="296"/>
        <end position="315"/>
    </location>
</feature>
<evidence type="ECO:0000256" key="6">
    <source>
        <dbReference type="RuleBase" id="RU004914"/>
    </source>
</evidence>
<feature type="transmembrane region" description="Helical" evidence="6">
    <location>
        <begin position="335"/>
        <end position="360"/>
    </location>
</feature>
<feature type="transmembrane region" description="Helical" evidence="6">
    <location>
        <begin position="242"/>
        <end position="262"/>
    </location>
</feature>
<dbReference type="NCBIfam" id="TIGR00797">
    <property type="entry name" value="matE"/>
    <property type="match status" value="1"/>
</dbReference>
<evidence type="ECO:0000256" key="5">
    <source>
        <dbReference type="ARBA" id="ARBA00023136"/>
    </source>
</evidence>